<keyword evidence="1" id="KW-0378">Hydrolase</keyword>
<proteinExistence type="predicted"/>
<keyword evidence="1" id="KW-0547">Nucleotide-binding</keyword>
<organism evidence="1">
    <name type="scientific">uncultured marine thaumarchaeote KM3_83_E04</name>
    <dbReference type="NCBI Taxonomy" id="1456308"/>
    <lineage>
        <taxon>Archaea</taxon>
        <taxon>Nitrososphaerota</taxon>
        <taxon>environmental samples</taxon>
    </lineage>
</organism>
<keyword evidence="1" id="KW-0067">ATP-binding</keyword>
<dbReference type="EMBL" id="KF901114">
    <property type="protein sequence ID" value="AIF18576.1"/>
    <property type="molecule type" value="Genomic_DNA"/>
</dbReference>
<keyword evidence="1" id="KW-0347">Helicase</keyword>
<accession>A0A075HQC1</accession>
<name>A0A075HQC1_9ARCH</name>
<dbReference type="AlphaFoldDB" id="A0A075HQC1"/>
<reference evidence="1" key="1">
    <citation type="journal article" date="2014" name="Genome Biol. Evol.">
        <title>Pangenome evidence for extensive interdomain horizontal transfer affecting lineage core and shell genes in uncultured planktonic thaumarchaeota and euryarchaeota.</title>
        <authorList>
            <person name="Deschamps P."/>
            <person name="Zivanovic Y."/>
            <person name="Moreira D."/>
            <person name="Rodriguez-Valera F."/>
            <person name="Lopez-Garcia P."/>
        </authorList>
    </citation>
    <scope>NUCLEOTIDE SEQUENCE</scope>
</reference>
<sequence>MTLRDLSLKQEYRSDKDDVVSEFFIPCLTNSIQYDRTIEYISVKSLSTLTFGLENIQDHHAKIRLISGHRFSTHDLNVITKLFDHQDKRRFNGNLIMYNKIGKIMDKKIENFLKDAKIQQLESIIRDFKLEVKIAIPNSEFVDGVFEERLGIFRDTNDDVVAFSGTSNVTFDAENRNFESVDVFTSWDDKSRVDQKIKNFEDLWTNKTNFIQVYDLPYAERNNFLKYSMDWAINKN</sequence>
<protein>
    <submittedName>
        <fullName evidence="1">DNA repair helicase</fullName>
    </submittedName>
</protein>
<dbReference type="CDD" id="cd09179">
    <property type="entry name" value="PLDc_N_DEXD_a"/>
    <property type="match status" value="1"/>
</dbReference>
<evidence type="ECO:0000313" key="1">
    <source>
        <dbReference type="EMBL" id="AIF18576.1"/>
    </source>
</evidence>
<dbReference type="GO" id="GO:0004386">
    <property type="term" value="F:helicase activity"/>
    <property type="evidence" value="ECO:0007669"/>
    <property type="project" value="UniProtKB-KW"/>
</dbReference>